<proteinExistence type="predicted"/>
<dbReference type="EMBL" id="CP042203">
    <property type="protein sequence ID" value="QDS77974.1"/>
    <property type="molecule type" value="Genomic_DNA"/>
</dbReference>
<reference evidence="1 2" key="1">
    <citation type="submission" date="2019-07" db="EMBL/GenBank/DDBJ databases">
        <title>Finished genome of Venturia effusa.</title>
        <authorList>
            <person name="Young C.A."/>
            <person name="Cox M.P."/>
            <person name="Ganley A.R.D."/>
            <person name="David W.J."/>
        </authorList>
    </citation>
    <scope>NUCLEOTIDE SEQUENCE [LARGE SCALE GENOMIC DNA]</scope>
    <source>
        <strain evidence="2">albino</strain>
    </source>
</reference>
<dbReference type="OrthoDB" id="2942798at2759"/>
<dbReference type="Proteomes" id="UP000316270">
    <property type="component" value="Chromosome 19"/>
</dbReference>
<evidence type="ECO:0000313" key="1">
    <source>
        <dbReference type="EMBL" id="QDS77974.1"/>
    </source>
</evidence>
<dbReference type="InterPro" id="IPR011009">
    <property type="entry name" value="Kinase-like_dom_sf"/>
</dbReference>
<dbReference type="SUPFAM" id="SSF56112">
    <property type="entry name" value="Protein kinase-like (PK-like)"/>
    <property type="match status" value="1"/>
</dbReference>
<gene>
    <name evidence="1" type="ORF">FKW77_001921</name>
</gene>
<organism evidence="1 2">
    <name type="scientific">Venturia effusa</name>
    <dbReference type="NCBI Taxonomy" id="50376"/>
    <lineage>
        <taxon>Eukaryota</taxon>
        <taxon>Fungi</taxon>
        <taxon>Dikarya</taxon>
        <taxon>Ascomycota</taxon>
        <taxon>Pezizomycotina</taxon>
        <taxon>Dothideomycetes</taxon>
        <taxon>Pleosporomycetidae</taxon>
        <taxon>Venturiales</taxon>
        <taxon>Venturiaceae</taxon>
        <taxon>Venturia</taxon>
    </lineage>
</organism>
<dbReference type="AlphaFoldDB" id="A0A517LQQ1"/>
<evidence type="ECO:0008006" key="3">
    <source>
        <dbReference type="Google" id="ProtNLM"/>
    </source>
</evidence>
<protein>
    <recommendedName>
        <fullName evidence="3">Aminoglycoside phosphotransferase domain-containing protein</fullName>
    </recommendedName>
</protein>
<accession>A0A517LQQ1</accession>
<keyword evidence="2" id="KW-1185">Reference proteome</keyword>
<sequence length="222" mass="25839">MKSLRGIHMPFMLGGRTFNATGLQFDQNRPVFKLDINYTKFDKFLRFVCRRLSQWLSPTWIQPVLLLLGPRLLLPDTVILKQRVEKDWRTMTAFDNEEKTYTMYQRLQGSLMPYCYGKAFCGTIPALIFSQARGKALLELTSEERVRALPAIQEGYEKLSEVGLVHGDPRLDHVFYDTESKRVMFIDFDLAMPEEGVRASRFTNDGEWYDLRNELLESVNGH</sequence>
<dbReference type="Gene3D" id="1.10.510.10">
    <property type="entry name" value="Transferase(Phosphotransferase) domain 1"/>
    <property type="match status" value="1"/>
</dbReference>
<name>A0A517LQQ1_9PEZI</name>
<evidence type="ECO:0000313" key="2">
    <source>
        <dbReference type="Proteomes" id="UP000316270"/>
    </source>
</evidence>